<protein>
    <recommendedName>
        <fullName evidence="3">WXG100 family type VII secretion target</fullName>
    </recommendedName>
</protein>
<gene>
    <name evidence="1" type="ORF">H9623_18875</name>
</gene>
<dbReference type="Proteomes" id="UP000822993">
    <property type="component" value="Unassembled WGS sequence"/>
</dbReference>
<proteinExistence type="predicted"/>
<dbReference type="AlphaFoldDB" id="A0A9D5UCD2"/>
<dbReference type="EMBL" id="JACSPN010000044">
    <property type="protein sequence ID" value="MBE7702360.1"/>
    <property type="molecule type" value="Genomic_DNA"/>
</dbReference>
<keyword evidence="2" id="KW-1185">Reference proteome</keyword>
<evidence type="ECO:0000313" key="2">
    <source>
        <dbReference type="Proteomes" id="UP000822993"/>
    </source>
</evidence>
<reference evidence="1 2" key="1">
    <citation type="submission" date="2020-08" db="EMBL/GenBank/DDBJ databases">
        <title>A Genomic Blueprint of the Chicken Gut Microbiome.</title>
        <authorList>
            <person name="Gilroy R."/>
            <person name="Ravi A."/>
            <person name="Getino M."/>
            <person name="Pursley I."/>
            <person name="Horton D.L."/>
            <person name="Alikhan N.-F."/>
            <person name="Baker D."/>
            <person name="Gharbi K."/>
            <person name="Hall N."/>
            <person name="Watson M."/>
            <person name="Adriaenssens E.M."/>
            <person name="Foster-Nyarko E."/>
            <person name="Jarju S."/>
            <person name="Secka A."/>
            <person name="Antonio M."/>
            <person name="Oren A."/>
            <person name="Chaudhuri R."/>
            <person name="La Ragione R.M."/>
            <person name="Hildebrand F."/>
            <person name="Pallen M.J."/>
        </authorList>
    </citation>
    <scope>NUCLEOTIDE SEQUENCE [LARGE SCALE GENOMIC DNA]</scope>
    <source>
        <strain evidence="1 2">Sa1BUA8</strain>
    </source>
</reference>
<sequence>MSARLQVDTNVLVDAGRQLRLVATEFHGAGDNAGRAAAAVGHEGLAGALRSFESNWDDRREKMVEHISALAEQCSGVGDTFEQLDTEFAAALKGES</sequence>
<accession>A0A9D5UCD2</accession>
<comment type="caution">
    <text evidence="1">The sequence shown here is derived from an EMBL/GenBank/DDBJ whole genome shotgun (WGS) entry which is preliminary data.</text>
</comment>
<evidence type="ECO:0000313" key="1">
    <source>
        <dbReference type="EMBL" id="MBE7702360.1"/>
    </source>
</evidence>
<name>A0A9D5UCD2_9CELL</name>
<evidence type="ECO:0008006" key="3">
    <source>
        <dbReference type="Google" id="ProtNLM"/>
    </source>
</evidence>
<organism evidence="1 2">
    <name type="scientific">Oerskovia douganii</name>
    <dbReference type="NCBI Taxonomy" id="2762210"/>
    <lineage>
        <taxon>Bacteria</taxon>
        <taxon>Bacillati</taxon>
        <taxon>Actinomycetota</taxon>
        <taxon>Actinomycetes</taxon>
        <taxon>Micrococcales</taxon>
        <taxon>Cellulomonadaceae</taxon>
        <taxon>Oerskovia</taxon>
    </lineage>
</organism>
<dbReference type="RefSeq" id="WP_191804174.1">
    <property type="nucleotide sequence ID" value="NZ_JACSPN010000044.1"/>
</dbReference>